<name>A0A1Y6CVQ7_9GAMM</name>
<protein>
    <submittedName>
        <fullName evidence="1">Phage virion morphogenesis (Putative tail completion) protein</fullName>
    </submittedName>
</protein>
<sequence>MADLIAVKIDDRRVQEVLKRMETALANPRPMLAEIGEDLAASTKQRFDTGTAPDGQPWAPNSATTMARFLDRKELKTKKGKLNARGKRLEAGKKPLIGRSKQLAHTITYLLRGNTLLVGSPMIYAATQQFGAEEGAFGADKRGHPIPWGDIPARPFLGISDSDSRSILEIARRYMKVP</sequence>
<reference evidence="1 2" key="1">
    <citation type="submission" date="2016-12" db="EMBL/GenBank/DDBJ databases">
        <authorList>
            <person name="Song W.-J."/>
            <person name="Kurnit D.M."/>
        </authorList>
    </citation>
    <scope>NUCLEOTIDE SEQUENCE [LARGE SCALE GENOMIC DNA]</scope>
    <source>
        <strain evidence="1 2">175</strain>
    </source>
</reference>
<organism evidence="1 2">
    <name type="scientific">Methylomagnum ishizawai</name>
    <dbReference type="NCBI Taxonomy" id="1760988"/>
    <lineage>
        <taxon>Bacteria</taxon>
        <taxon>Pseudomonadati</taxon>
        <taxon>Pseudomonadota</taxon>
        <taxon>Gammaproteobacteria</taxon>
        <taxon>Methylococcales</taxon>
        <taxon>Methylococcaceae</taxon>
        <taxon>Methylomagnum</taxon>
    </lineage>
</organism>
<dbReference type="STRING" id="1760988.SAMN02949497_1620"/>
<evidence type="ECO:0000313" key="2">
    <source>
        <dbReference type="Proteomes" id="UP000192923"/>
    </source>
</evidence>
<dbReference type="EMBL" id="FXAM01000001">
    <property type="protein sequence ID" value="SMF94310.1"/>
    <property type="molecule type" value="Genomic_DNA"/>
</dbReference>
<dbReference type="Pfam" id="PF05069">
    <property type="entry name" value="Phage_tail_S"/>
    <property type="match status" value="1"/>
</dbReference>
<dbReference type="NCBIfam" id="TIGR01635">
    <property type="entry name" value="tail_comp_S"/>
    <property type="match status" value="1"/>
</dbReference>
<proteinExistence type="predicted"/>
<dbReference type="InterPro" id="IPR006522">
    <property type="entry name" value="Phage_virion_morphogenesis"/>
</dbReference>
<evidence type="ECO:0000313" key="1">
    <source>
        <dbReference type="EMBL" id="SMF94310.1"/>
    </source>
</evidence>
<dbReference type="RefSeq" id="WP_085211567.1">
    <property type="nucleotide sequence ID" value="NZ_FXAM01000001.1"/>
</dbReference>
<dbReference type="OrthoDB" id="2081253at2"/>
<dbReference type="AlphaFoldDB" id="A0A1Y6CVQ7"/>
<dbReference type="Proteomes" id="UP000192923">
    <property type="component" value="Unassembled WGS sequence"/>
</dbReference>
<keyword evidence="2" id="KW-1185">Reference proteome</keyword>
<accession>A0A1Y6CVQ7</accession>
<gene>
    <name evidence="1" type="ORF">SAMN02949497_1620</name>
</gene>